<dbReference type="EMBL" id="MPRK01000343">
    <property type="protein sequence ID" value="OOZ36214.1"/>
    <property type="molecule type" value="Genomic_DNA"/>
</dbReference>
<keyword evidence="7" id="KW-0406">Ion transport</keyword>
<keyword evidence="14" id="KW-1185">Reference proteome</keyword>
<dbReference type="AlphaFoldDB" id="A0A1T2KTQ2"/>
<keyword evidence="10" id="KW-0998">Cell outer membrane</keyword>
<dbReference type="OrthoDB" id="8957883at2"/>
<keyword evidence="6 11" id="KW-0732">Signal</keyword>
<dbReference type="Proteomes" id="UP000190198">
    <property type="component" value="Unassembled WGS sequence"/>
</dbReference>
<dbReference type="InterPro" id="IPR050298">
    <property type="entry name" value="Gram-neg_bact_OMP"/>
</dbReference>
<sequence>MMKKAIIAAAVAALIAASAANAGVTVYGKVHVAIDYFDDDSSGWDDSQWQVKSRASRIGFKGTEDLGNGMSLIWKAESGYDFADGGAWNAARNAYIGLTGDWGTFLYGRHDTPYTMAYYSTGIDAMGDTAMDMNGLGAFHEVRASNAIAYVSPNFNGLTFAGAIVPGEGGPQGDGLADMWSVSAMYSNNGLKLAAAYEDLECEADTASDAHSCDGN</sequence>
<evidence type="ECO:0000256" key="11">
    <source>
        <dbReference type="SAM" id="SignalP"/>
    </source>
</evidence>
<dbReference type="GO" id="GO:0046930">
    <property type="term" value="C:pore complex"/>
    <property type="evidence" value="ECO:0007669"/>
    <property type="project" value="UniProtKB-KW"/>
</dbReference>
<feature type="chain" id="PRO_5013001442" description="Porin domain-containing protein" evidence="11">
    <location>
        <begin position="23"/>
        <end position="216"/>
    </location>
</feature>
<dbReference type="InterPro" id="IPR001702">
    <property type="entry name" value="Porin_Gram-ve"/>
</dbReference>
<dbReference type="InterPro" id="IPR023614">
    <property type="entry name" value="Porin_dom_sf"/>
</dbReference>
<comment type="subcellular location">
    <subcellularLocation>
        <location evidence="1">Cell outer membrane</location>
        <topology evidence="1">Multi-pass membrane protein</topology>
    </subcellularLocation>
</comment>
<comment type="subunit">
    <text evidence="2">Homotrimer.</text>
</comment>
<keyword evidence="3" id="KW-0813">Transport</keyword>
<dbReference type="CDD" id="cd00342">
    <property type="entry name" value="gram_neg_porins"/>
    <property type="match status" value="1"/>
</dbReference>
<name>A0A1T2KTQ2_9GAMM</name>
<dbReference type="PANTHER" id="PTHR34501">
    <property type="entry name" value="PROTEIN YDDL-RELATED"/>
    <property type="match status" value="1"/>
</dbReference>
<reference evidence="13 14" key="1">
    <citation type="submission" date="2016-11" db="EMBL/GenBank/DDBJ databases">
        <title>Mixed transmission modes and dynamic genome evolution in an obligate animal-bacterial symbiosis.</title>
        <authorList>
            <person name="Russell S.L."/>
            <person name="Corbett-Detig R.B."/>
            <person name="Cavanaugh C.M."/>
        </authorList>
    </citation>
    <scope>NUCLEOTIDE SEQUENCE [LARGE SCALE GENOMIC DNA]</scope>
    <source>
        <strain evidence="13">Sp-SM6</strain>
    </source>
</reference>
<evidence type="ECO:0000259" key="12">
    <source>
        <dbReference type="Pfam" id="PF13609"/>
    </source>
</evidence>
<accession>A0A1T2KTQ2</accession>
<evidence type="ECO:0000256" key="8">
    <source>
        <dbReference type="ARBA" id="ARBA00023114"/>
    </source>
</evidence>
<evidence type="ECO:0000256" key="7">
    <source>
        <dbReference type="ARBA" id="ARBA00023065"/>
    </source>
</evidence>
<evidence type="ECO:0000256" key="9">
    <source>
        <dbReference type="ARBA" id="ARBA00023136"/>
    </source>
</evidence>
<dbReference type="InterPro" id="IPR033900">
    <property type="entry name" value="Gram_neg_porin_domain"/>
</dbReference>
<dbReference type="PRINTS" id="PR00184">
    <property type="entry name" value="NEISSPPORIN"/>
</dbReference>
<dbReference type="GO" id="GO:0009279">
    <property type="term" value="C:cell outer membrane"/>
    <property type="evidence" value="ECO:0007669"/>
    <property type="project" value="UniProtKB-SubCell"/>
</dbReference>
<dbReference type="RefSeq" id="WP_135568286.1">
    <property type="nucleotide sequence ID" value="NZ_MPRK01000343.1"/>
</dbReference>
<proteinExistence type="predicted"/>
<keyword evidence="5" id="KW-0812">Transmembrane</keyword>
<dbReference type="Gene3D" id="2.40.160.10">
    <property type="entry name" value="Porin"/>
    <property type="match status" value="1"/>
</dbReference>
<dbReference type="GO" id="GO:0034220">
    <property type="term" value="P:monoatomic ion transmembrane transport"/>
    <property type="evidence" value="ECO:0007669"/>
    <property type="project" value="InterPro"/>
</dbReference>
<protein>
    <recommendedName>
        <fullName evidence="12">Porin domain-containing protein</fullName>
    </recommendedName>
</protein>
<evidence type="ECO:0000313" key="13">
    <source>
        <dbReference type="EMBL" id="OOZ36214.1"/>
    </source>
</evidence>
<gene>
    <name evidence="13" type="ORF">BOW52_10910</name>
</gene>
<evidence type="ECO:0000256" key="3">
    <source>
        <dbReference type="ARBA" id="ARBA00022448"/>
    </source>
</evidence>
<evidence type="ECO:0000313" key="14">
    <source>
        <dbReference type="Proteomes" id="UP000190198"/>
    </source>
</evidence>
<keyword evidence="8" id="KW-0626">Porin</keyword>
<keyword evidence="9" id="KW-0472">Membrane</keyword>
<keyword evidence="4" id="KW-1134">Transmembrane beta strand</keyword>
<evidence type="ECO:0000256" key="6">
    <source>
        <dbReference type="ARBA" id="ARBA00022729"/>
    </source>
</evidence>
<feature type="domain" description="Porin" evidence="12">
    <location>
        <begin position="9"/>
        <end position="205"/>
    </location>
</feature>
<dbReference type="GO" id="GO:0015288">
    <property type="term" value="F:porin activity"/>
    <property type="evidence" value="ECO:0007669"/>
    <property type="project" value="UniProtKB-KW"/>
</dbReference>
<feature type="signal peptide" evidence="11">
    <location>
        <begin position="1"/>
        <end position="22"/>
    </location>
</feature>
<evidence type="ECO:0000256" key="10">
    <source>
        <dbReference type="ARBA" id="ARBA00023237"/>
    </source>
</evidence>
<evidence type="ECO:0000256" key="2">
    <source>
        <dbReference type="ARBA" id="ARBA00011233"/>
    </source>
</evidence>
<evidence type="ECO:0000256" key="4">
    <source>
        <dbReference type="ARBA" id="ARBA00022452"/>
    </source>
</evidence>
<dbReference type="SUPFAM" id="SSF56935">
    <property type="entry name" value="Porins"/>
    <property type="match status" value="1"/>
</dbReference>
<comment type="caution">
    <text evidence="13">The sequence shown here is derived from an EMBL/GenBank/DDBJ whole genome shotgun (WGS) entry which is preliminary data.</text>
</comment>
<organism evidence="13 14">
    <name type="scientific">Solemya elarraichensis gill symbiont</name>
    <dbReference type="NCBI Taxonomy" id="1918949"/>
    <lineage>
        <taxon>Bacteria</taxon>
        <taxon>Pseudomonadati</taxon>
        <taxon>Pseudomonadota</taxon>
        <taxon>Gammaproteobacteria</taxon>
        <taxon>sulfur-oxidizing symbionts</taxon>
    </lineage>
</organism>
<dbReference type="PANTHER" id="PTHR34501:SF9">
    <property type="entry name" value="MAJOR OUTER MEMBRANE PROTEIN P.IA"/>
    <property type="match status" value="1"/>
</dbReference>
<dbReference type="PRINTS" id="PR00182">
    <property type="entry name" value="ECOLNEIPORIN"/>
</dbReference>
<dbReference type="Pfam" id="PF13609">
    <property type="entry name" value="Porin_4"/>
    <property type="match status" value="1"/>
</dbReference>
<dbReference type="InterPro" id="IPR002299">
    <property type="entry name" value="Porin_Neis"/>
</dbReference>
<evidence type="ECO:0000256" key="1">
    <source>
        <dbReference type="ARBA" id="ARBA00004571"/>
    </source>
</evidence>
<evidence type="ECO:0000256" key="5">
    <source>
        <dbReference type="ARBA" id="ARBA00022692"/>
    </source>
</evidence>
<feature type="non-terminal residue" evidence="13">
    <location>
        <position position="216"/>
    </location>
</feature>